<dbReference type="SUPFAM" id="SSF56219">
    <property type="entry name" value="DNase I-like"/>
    <property type="match status" value="1"/>
</dbReference>
<evidence type="ECO:0000313" key="3">
    <source>
        <dbReference type="EMBL" id="AUB43072.1"/>
    </source>
</evidence>
<dbReference type="AlphaFoldDB" id="A0A2K8T5U5"/>
<dbReference type="InterPro" id="IPR036691">
    <property type="entry name" value="Endo/exonu/phosph_ase_sf"/>
</dbReference>
<keyword evidence="3" id="KW-0614">Plasmid</keyword>
<evidence type="ECO:0000259" key="2">
    <source>
        <dbReference type="Pfam" id="PF03372"/>
    </source>
</evidence>
<protein>
    <recommendedName>
        <fullName evidence="2">Endonuclease/exonuclease/phosphatase domain-containing protein</fullName>
    </recommendedName>
</protein>
<feature type="transmembrane region" description="Helical" evidence="1">
    <location>
        <begin position="12"/>
        <end position="32"/>
    </location>
</feature>
<evidence type="ECO:0000256" key="1">
    <source>
        <dbReference type="SAM" id="Phobius"/>
    </source>
</evidence>
<dbReference type="Proteomes" id="UP000232003">
    <property type="component" value="Plasmid pNFSY03"/>
</dbReference>
<proteinExistence type="predicted"/>
<geneLocation type="plasmid" evidence="4">
    <name>pnfsy03</name>
</geneLocation>
<keyword evidence="1" id="KW-0812">Transmembrane</keyword>
<evidence type="ECO:0000313" key="4">
    <source>
        <dbReference type="Proteomes" id="UP000232003"/>
    </source>
</evidence>
<accession>A0A2K8T5U5</accession>
<dbReference type="Pfam" id="PF03372">
    <property type="entry name" value="Exo_endo_phos"/>
    <property type="match status" value="1"/>
</dbReference>
<dbReference type="OrthoDB" id="9796594at2"/>
<dbReference type="Gene3D" id="3.60.10.10">
    <property type="entry name" value="Endonuclease/exonuclease/phosphatase"/>
    <property type="match status" value="1"/>
</dbReference>
<feature type="domain" description="Endonuclease/exonuclease/phosphatase" evidence="2">
    <location>
        <begin position="102"/>
        <end position="311"/>
    </location>
</feature>
<sequence>MLKSYSQILLNLLLGITALLSISVGFLWWYPFELLSHGRVYCFLVSLLITIGILFAWLAGIRWQGTLFFALALLAFNSVWILPWYLPNSHQGRGESLRIIEFNINIQNTQLTRVANLVEQQKPDIAVLIEISPPAMKELTKHLQDTLPFAYRTPGGGLAVFSRFRLVNPQGKTLSAGTILTTSVKTGTKNIALVAAHPSVPIKPDVFAKRNTALAEVTQYLQTQKDKKLIFAGDLNLTPWSPYYKRLVEKTGLHNTKLGFGVEPSWIEPTTYVQLPALIISVIKLPIDHIFVSNDIKVVDCKTIKGGNSDHRMLLSDLVI</sequence>
<reference evidence="3 4" key="1">
    <citation type="submission" date="2017-11" db="EMBL/GenBank/DDBJ databases">
        <title>Complete genome of a free-living desiccation-tolerant cyanobacterium and its photosynthetic adaptation to extreme terrestrial habitat.</title>
        <authorList>
            <person name="Shang J."/>
        </authorList>
    </citation>
    <scope>NUCLEOTIDE SEQUENCE [LARGE SCALE GENOMIC DNA]</scope>
    <source>
        <strain evidence="3 4">CCNUN1</strain>
        <plasmid evidence="4">pnfsy03</plasmid>
    </source>
</reference>
<dbReference type="KEGG" id="nfl:COO91_09230"/>
<feature type="transmembrane region" description="Helical" evidence="1">
    <location>
        <begin position="38"/>
        <end position="59"/>
    </location>
</feature>
<dbReference type="GO" id="GO:0003824">
    <property type="term" value="F:catalytic activity"/>
    <property type="evidence" value="ECO:0007669"/>
    <property type="project" value="InterPro"/>
</dbReference>
<dbReference type="InterPro" id="IPR005135">
    <property type="entry name" value="Endo/exonuclease/phosphatase"/>
</dbReference>
<organism evidence="3 4">
    <name type="scientific">Nostoc flagelliforme CCNUN1</name>
    <dbReference type="NCBI Taxonomy" id="2038116"/>
    <lineage>
        <taxon>Bacteria</taxon>
        <taxon>Bacillati</taxon>
        <taxon>Cyanobacteriota</taxon>
        <taxon>Cyanophyceae</taxon>
        <taxon>Nostocales</taxon>
        <taxon>Nostocaceae</taxon>
        <taxon>Nostoc</taxon>
    </lineage>
</organism>
<gene>
    <name evidence="3" type="ORF">COO91_09230</name>
</gene>
<keyword evidence="1" id="KW-1133">Transmembrane helix</keyword>
<keyword evidence="4" id="KW-1185">Reference proteome</keyword>
<dbReference type="EMBL" id="CP024788">
    <property type="protein sequence ID" value="AUB43072.1"/>
    <property type="molecule type" value="Genomic_DNA"/>
</dbReference>
<name>A0A2K8T5U5_9NOSO</name>
<feature type="transmembrane region" description="Helical" evidence="1">
    <location>
        <begin position="66"/>
        <end position="86"/>
    </location>
</feature>
<keyword evidence="1" id="KW-0472">Membrane</keyword>